<feature type="compositionally biased region" description="Basic and acidic residues" evidence="1">
    <location>
        <begin position="469"/>
        <end position="480"/>
    </location>
</feature>
<sequence>MDNPTPDINLFPTPNHPLLQRILEDGTATTSPPTALVFVSMIAQRIRHRSEPDVTPLQFSGFKGSNAIGLNWVRILERTQPDRRALELTVYHLDLTTMPEDMFKLLLPLLLHIITDKPSTTDFHALHVFVEEVPRLAVMAWQWLRDGPGAQYLNIHFKPSQVYPDFKTAHNNAEQIRLNRRASNMTGTKQKTYFYNFISECHCTGCIAMASQLGLFNVIGYDMYGKSALHAAIEAVPLFPGSEGGLVLWLLDEILNAGVDPRHMPTSIGGMSIPHHVARMKDPQVFMAMVQKFSSKGFPILLWNDDGLKLQLCSFASRYMAEWLWRYEKFNIAYLPRNTLPYRLPPEGDPIYDNLPLHHLWNRDAEYGDPIDHSFFDGVPTRADFAIAYVNDPDIPPRFGERPPVRRHPGPAPRPPGGQEVNQGNNQGNDTNDDDSESEEEEEYYPTRSPSPQRTPSPNRSDPPNWSSDEEHINDRRPDTSRTIWHRAIENPNGSDIMRWLNEHSDVSPRTRTNFNRRNHPESITPLRAAAKGNQPATIKWFCDQYGFGELARTDAALYAALNMNANCVQILDIVLSRLDREAWRDAEGVKRIYWYIIIAYNRAHMESTTELPRGSERETRTSRLREATKEKLRVLNQRLRPFWDTFRESVQIHWLLRFAELQEETWIRQGVLQLEIERSFTDDFEQGAAFWRASYGHGLVTNR</sequence>
<feature type="compositionally biased region" description="Low complexity" evidence="1">
    <location>
        <begin position="446"/>
        <end position="460"/>
    </location>
</feature>
<evidence type="ECO:0000313" key="2">
    <source>
        <dbReference type="EMBL" id="OGE51896.1"/>
    </source>
</evidence>
<gene>
    <name evidence="2" type="ORF">PENARI_c012G07043</name>
</gene>
<protein>
    <submittedName>
        <fullName evidence="2">Uncharacterized protein</fullName>
    </submittedName>
</protein>
<reference evidence="2 3" key="1">
    <citation type="journal article" date="2016" name="Sci. Rep.">
        <title>Penicillium arizonense, a new, genome sequenced fungal species, reveals a high chemical diversity in secreted metabolites.</title>
        <authorList>
            <person name="Grijseels S."/>
            <person name="Nielsen J.C."/>
            <person name="Randelovic M."/>
            <person name="Nielsen J."/>
            <person name="Nielsen K.F."/>
            <person name="Workman M."/>
            <person name="Frisvad J.C."/>
        </authorList>
    </citation>
    <scope>NUCLEOTIDE SEQUENCE [LARGE SCALE GENOMIC DNA]</scope>
    <source>
        <strain evidence="2 3">CBS 141311</strain>
    </source>
</reference>
<evidence type="ECO:0000313" key="3">
    <source>
        <dbReference type="Proteomes" id="UP000177622"/>
    </source>
</evidence>
<name>A0A1F5LFN7_PENAI</name>
<evidence type="ECO:0000256" key="1">
    <source>
        <dbReference type="SAM" id="MobiDB-lite"/>
    </source>
</evidence>
<dbReference type="AlphaFoldDB" id="A0A1F5LFN7"/>
<dbReference type="Proteomes" id="UP000177622">
    <property type="component" value="Unassembled WGS sequence"/>
</dbReference>
<dbReference type="EMBL" id="LXJU01000012">
    <property type="protein sequence ID" value="OGE51896.1"/>
    <property type="molecule type" value="Genomic_DNA"/>
</dbReference>
<feature type="region of interest" description="Disordered" evidence="1">
    <location>
        <begin position="394"/>
        <end position="483"/>
    </location>
</feature>
<accession>A0A1F5LFN7</accession>
<proteinExistence type="predicted"/>
<dbReference type="RefSeq" id="XP_022487340.1">
    <property type="nucleotide sequence ID" value="XM_022632955.1"/>
</dbReference>
<keyword evidence="3" id="KW-1185">Reference proteome</keyword>
<dbReference type="OrthoDB" id="4342480at2759"/>
<organism evidence="2 3">
    <name type="scientific">Penicillium arizonense</name>
    <dbReference type="NCBI Taxonomy" id="1835702"/>
    <lineage>
        <taxon>Eukaryota</taxon>
        <taxon>Fungi</taxon>
        <taxon>Dikarya</taxon>
        <taxon>Ascomycota</taxon>
        <taxon>Pezizomycotina</taxon>
        <taxon>Eurotiomycetes</taxon>
        <taxon>Eurotiomycetidae</taxon>
        <taxon>Eurotiales</taxon>
        <taxon>Aspergillaceae</taxon>
        <taxon>Penicillium</taxon>
    </lineage>
</organism>
<feature type="compositionally biased region" description="Acidic residues" evidence="1">
    <location>
        <begin position="431"/>
        <end position="444"/>
    </location>
</feature>
<comment type="caution">
    <text evidence="2">The sequence shown here is derived from an EMBL/GenBank/DDBJ whole genome shotgun (WGS) entry which is preliminary data.</text>
</comment>
<dbReference type="GeneID" id="34577689"/>
<feature type="compositionally biased region" description="Low complexity" evidence="1">
    <location>
        <begin position="417"/>
        <end position="430"/>
    </location>
</feature>